<gene>
    <name evidence="4" type="ORF">HOO65_080177</name>
</gene>
<protein>
    <submittedName>
        <fullName evidence="4">1-phosphatidylinositol phosphodiesterase</fullName>
    </submittedName>
</protein>
<comment type="caution">
    <text evidence="4">The sequence shown here is derived from an EMBL/GenBank/DDBJ whole genome shotgun (WGS) entry which is preliminary data.</text>
</comment>
<proteinExistence type="predicted"/>
<dbReference type="GeneID" id="98120913"/>
<dbReference type="InterPro" id="IPR017946">
    <property type="entry name" value="PLC-like_Pdiesterase_TIM-brl"/>
</dbReference>
<accession>A0ABR4MAC6</accession>
<dbReference type="InterPro" id="IPR000909">
    <property type="entry name" value="PLipase_C_PInositol-sp_X_dom"/>
</dbReference>
<dbReference type="Gene3D" id="3.20.20.190">
    <property type="entry name" value="Phosphatidylinositol (PI) phosphodiesterase"/>
    <property type="match status" value="1"/>
</dbReference>
<dbReference type="RefSeq" id="XP_070856407.1">
    <property type="nucleotide sequence ID" value="XM_071001496.1"/>
</dbReference>
<reference evidence="4 5" key="1">
    <citation type="submission" date="2020-05" db="EMBL/GenBank/DDBJ databases">
        <title>Ceratocystis lukuohia genome.</title>
        <authorList>
            <person name="Harrington T.C."/>
            <person name="Kim K."/>
            <person name="Mayers C.G."/>
        </authorList>
    </citation>
    <scope>NUCLEOTIDE SEQUENCE [LARGE SCALE GENOMIC DNA]</scope>
    <source>
        <strain evidence="4 5">C4212</strain>
    </source>
</reference>
<organism evidence="4 5">
    <name type="scientific">Ceratocystis lukuohia</name>
    <dbReference type="NCBI Taxonomy" id="2019550"/>
    <lineage>
        <taxon>Eukaryota</taxon>
        <taxon>Fungi</taxon>
        <taxon>Dikarya</taxon>
        <taxon>Ascomycota</taxon>
        <taxon>Pezizomycotina</taxon>
        <taxon>Sordariomycetes</taxon>
        <taxon>Hypocreomycetidae</taxon>
        <taxon>Microascales</taxon>
        <taxon>Ceratocystidaceae</taxon>
        <taxon>Ceratocystis</taxon>
    </lineage>
</organism>
<dbReference type="InterPro" id="IPR051057">
    <property type="entry name" value="PI-PLC_domain"/>
</dbReference>
<dbReference type="PANTHER" id="PTHR13593">
    <property type="match status" value="1"/>
</dbReference>
<dbReference type="Proteomes" id="UP001610728">
    <property type="component" value="Unassembled WGS sequence"/>
</dbReference>
<evidence type="ECO:0000256" key="2">
    <source>
        <dbReference type="SAM" id="SignalP"/>
    </source>
</evidence>
<dbReference type="SUPFAM" id="SSF51695">
    <property type="entry name" value="PLC-like phosphodiesterases"/>
    <property type="match status" value="1"/>
</dbReference>
<evidence type="ECO:0000259" key="3">
    <source>
        <dbReference type="SMART" id="SM00148"/>
    </source>
</evidence>
<name>A0ABR4MAC6_9PEZI</name>
<dbReference type="EMBL" id="JABSNW010000008">
    <property type="protein sequence ID" value="KAL2885227.1"/>
    <property type="molecule type" value="Genomic_DNA"/>
</dbReference>
<evidence type="ECO:0000313" key="4">
    <source>
        <dbReference type="EMBL" id="KAL2885227.1"/>
    </source>
</evidence>
<keyword evidence="5" id="KW-1185">Reference proteome</keyword>
<evidence type="ECO:0000256" key="1">
    <source>
        <dbReference type="SAM" id="MobiDB-lite"/>
    </source>
</evidence>
<feature type="signal peptide" evidence="2">
    <location>
        <begin position="1"/>
        <end position="17"/>
    </location>
</feature>
<sequence>MRLSLFTTLACLAIGHAAKYKDIVDVWSFNLDVGKHADWMDTIADDTPLQSLSIPGTHHSMTTYLASSRMQTQNMYLEYQLQGGIRYIDITCRFWDFDIIVFHGFSRTFYTLESVLRMLFDFLDAHPREAIILRIRRGGVFDNSKTFFDSFEKKFTRDTPIGRCAAKYIYGINSDGITAAPTLGELRGKVLILQDFKTPTPGRYGLPWNSDTVSSYKSIIPLGTMTLASNWNGIKSHLSEEPSLDSHKLRITHTTASFGITPIHVAAMNSPNVGMNKLLGTYLREPDAKCFGIIVMDFPGEYLVETILGYNKKYQVPKPGSLPSDSTDTAIAEDGDYNT</sequence>
<dbReference type="Pfam" id="PF00388">
    <property type="entry name" value="PI-PLC-X"/>
    <property type="match status" value="1"/>
</dbReference>
<dbReference type="SMART" id="SM00148">
    <property type="entry name" value="PLCXc"/>
    <property type="match status" value="1"/>
</dbReference>
<evidence type="ECO:0000313" key="5">
    <source>
        <dbReference type="Proteomes" id="UP001610728"/>
    </source>
</evidence>
<dbReference type="PROSITE" id="PS50007">
    <property type="entry name" value="PIPLC_X_DOMAIN"/>
    <property type="match status" value="1"/>
</dbReference>
<feature type="domain" description="Phosphatidylinositol-specific phospholipase C X" evidence="3">
    <location>
        <begin position="45"/>
        <end position="195"/>
    </location>
</feature>
<feature type="chain" id="PRO_5046345788" evidence="2">
    <location>
        <begin position="18"/>
        <end position="339"/>
    </location>
</feature>
<feature type="region of interest" description="Disordered" evidence="1">
    <location>
        <begin position="318"/>
        <end position="339"/>
    </location>
</feature>
<dbReference type="PANTHER" id="PTHR13593:SF113">
    <property type="entry name" value="SI:DKEY-266F7.9"/>
    <property type="match status" value="1"/>
</dbReference>
<keyword evidence="2" id="KW-0732">Signal</keyword>